<name>A0AAN9LD26_PHACN</name>
<evidence type="ECO:0000313" key="3">
    <source>
        <dbReference type="Proteomes" id="UP001374584"/>
    </source>
</evidence>
<evidence type="ECO:0000256" key="1">
    <source>
        <dbReference type="SAM" id="MobiDB-lite"/>
    </source>
</evidence>
<evidence type="ECO:0000313" key="2">
    <source>
        <dbReference type="EMBL" id="KAK7333735.1"/>
    </source>
</evidence>
<feature type="region of interest" description="Disordered" evidence="1">
    <location>
        <begin position="78"/>
        <end position="111"/>
    </location>
</feature>
<dbReference type="Proteomes" id="UP001374584">
    <property type="component" value="Unassembled WGS sequence"/>
</dbReference>
<accession>A0AAN9LD26</accession>
<sequence>MVRRNKAIVAPTRRKAPSQDARETSRSNLAKRARKDKFLSISDPKYSWVLGEVISHAFEFTLRDTVKEFKLLAKFGVPTLDDAPPAKPKKGDEVGTTTISLGKTPQTPKGP</sequence>
<gene>
    <name evidence="2" type="ORF">VNO80_30512</name>
</gene>
<organism evidence="2 3">
    <name type="scientific">Phaseolus coccineus</name>
    <name type="common">Scarlet runner bean</name>
    <name type="synonym">Phaseolus multiflorus</name>
    <dbReference type="NCBI Taxonomy" id="3886"/>
    <lineage>
        <taxon>Eukaryota</taxon>
        <taxon>Viridiplantae</taxon>
        <taxon>Streptophyta</taxon>
        <taxon>Embryophyta</taxon>
        <taxon>Tracheophyta</taxon>
        <taxon>Spermatophyta</taxon>
        <taxon>Magnoliopsida</taxon>
        <taxon>eudicotyledons</taxon>
        <taxon>Gunneridae</taxon>
        <taxon>Pentapetalae</taxon>
        <taxon>rosids</taxon>
        <taxon>fabids</taxon>
        <taxon>Fabales</taxon>
        <taxon>Fabaceae</taxon>
        <taxon>Papilionoideae</taxon>
        <taxon>50 kb inversion clade</taxon>
        <taxon>NPAAA clade</taxon>
        <taxon>indigoferoid/millettioid clade</taxon>
        <taxon>Phaseoleae</taxon>
        <taxon>Phaseolus</taxon>
    </lineage>
</organism>
<keyword evidence="3" id="KW-1185">Reference proteome</keyword>
<feature type="region of interest" description="Disordered" evidence="1">
    <location>
        <begin position="1"/>
        <end position="30"/>
    </location>
</feature>
<dbReference type="EMBL" id="JAYMYR010000011">
    <property type="protein sequence ID" value="KAK7333735.1"/>
    <property type="molecule type" value="Genomic_DNA"/>
</dbReference>
<comment type="caution">
    <text evidence="2">The sequence shown here is derived from an EMBL/GenBank/DDBJ whole genome shotgun (WGS) entry which is preliminary data.</text>
</comment>
<feature type="compositionally biased region" description="Polar residues" evidence="1">
    <location>
        <begin position="95"/>
        <end position="111"/>
    </location>
</feature>
<proteinExistence type="predicted"/>
<dbReference type="AlphaFoldDB" id="A0AAN9LD26"/>
<reference evidence="2 3" key="1">
    <citation type="submission" date="2024-01" db="EMBL/GenBank/DDBJ databases">
        <title>The genomes of 5 underutilized Papilionoideae crops provide insights into root nodulation and disease resistanc.</title>
        <authorList>
            <person name="Jiang F."/>
        </authorList>
    </citation>
    <scope>NUCLEOTIDE SEQUENCE [LARGE SCALE GENOMIC DNA]</scope>
    <source>
        <strain evidence="2">JINMINGXINNONG_FW02</strain>
        <tissue evidence="2">Leaves</tissue>
    </source>
</reference>
<feature type="compositionally biased region" description="Basic residues" evidence="1">
    <location>
        <begin position="1"/>
        <end position="16"/>
    </location>
</feature>
<protein>
    <submittedName>
        <fullName evidence="2">Uncharacterized protein</fullName>
    </submittedName>
</protein>